<keyword evidence="2" id="KW-1185">Reference proteome</keyword>
<protein>
    <recommendedName>
        <fullName evidence="3">DUF945 domain-containing protein</fullName>
    </recommendedName>
</protein>
<gene>
    <name evidence="1" type="ORF">immuto26A_112</name>
</gene>
<name>A0A7T8ERG4_9CAUD</name>
<evidence type="ECO:0000313" key="1">
    <source>
        <dbReference type="EMBL" id="QQO91791.1"/>
    </source>
</evidence>
<dbReference type="EMBL" id="MW353175">
    <property type="protein sequence ID" value="QQO91791.1"/>
    <property type="molecule type" value="Genomic_DNA"/>
</dbReference>
<dbReference type="Proteomes" id="UP000595566">
    <property type="component" value="Segment"/>
</dbReference>
<sequence>MLSNFTTGLDSYLSKDQVKALAPVAFATAPTSDKLSNKYLHVNTETIIDDLEKLGWKPVTASQRKSRGKDTIFSKHMVSFQNPDLMIKGKNGDDAFPRIILTNSHDGFNSFQFRIGIYRLVCSNGLVVADEEFSAFRIRHTGYTFEELRGVVSQAVADLPNKVDILNKMQLRELTPAEQRQLAIDAMQLRTNRIDAEWDEETIQDVLTPVRDADKGNDLWKVFNVIQEKITQGGYSAALNGAKVRKVRKIKSFEKDLEVNQKLFKLATALVN</sequence>
<reference evidence="1 2" key="1">
    <citation type="submission" date="2020-12" db="EMBL/GenBank/DDBJ databases">
        <title>Dynamics of Baltic Sea phages driven by environmental changes.</title>
        <authorList>
            <person name="Hoetzinger M."/>
            <person name="Nilsson E."/>
            <person name="Holmfeldt K."/>
        </authorList>
    </citation>
    <scope>NUCLEOTIDE SEQUENCE [LARGE SCALE GENOMIC DNA]</scope>
</reference>
<evidence type="ECO:0008006" key="3">
    <source>
        <dbReference type="Google" id="ProtNLM"/>
    </source>
</evidence>
<proteinExistence type="predicted"/>
<evidence type="ECO:0000313" key="2">
    <source>
        <dbReference type="Proteomes" id="UP000595566"/>
    </source>
</evidence>
<dbReference type="InterPro" id="IPR026325">
    <property type="entry name" value="DUF932"/>
</dbReference>
<organism evidence="1 2">
    <name type="scientific">Flavobacterium phage vB_FspM_immuto_2-6A</name>
    <dbReference type="NCBI Taxonomy" id="2801477"/>
    <lineage>
        <taxon>Viruses</taxon>
        <taxon>Duplodnaviria</taxon>
        <taxon>Heunggongvirae</taxon>
        <taxon>Uroviricota</taxon>
        <taxon>Caudoviricetes</taxon>
        <taxon>Immutovirus</taxon>
        <taxon>Immutovirus immuto</taxon>
    </lineage>
</organism>
<accession>A0A7T8ERG4</accession>
<dbReference type="Pfam" id="PF06067">
    <property type="entry name" value="DUF932"/>
    <property type="match status" value="1"/>
</dbReference>